<dbReference type="EMBL" id="CP077080">
    <property type="protein sequence ID" value="QXI54657.1"/>
    <property type="molecule type" value="Genomic_DNA"/>
</dbReference>
<gene>
    <name evidence="1" type="ORF">KSS97_06870</name>
</gene>
<reference evidence="1 2" key="1">
    <citation type="journal article" date="2021" name="Microorganisms">
        <title>The Ever-Expanding Pseudomonas Genus: Description of 43 New Species and Partition of the Pseudomonas putida Group.</title>
        <authorList>
            <person name="Girard L."/>
            <person name="Lood C."/>
            <person name="Hofte M."/>
            <person name="Vandamme P."/>
            <person name="Rokni-Zadeh H."/>
            <person name="van Noort V."/>
            <person name="Lavigne R."/>
            <person name="De Mot R."/>
        </authorList>
    </citation>
    <scope>NUCLEOTIDE SEQUENCE [LARGE SCALE GENOMIC DNA]</scope>
    <source>
        <strain evidence="1 2">SWRI17</strain>
    </source>
</reference>
<organism evidence="1 2">
    <name type="scientific">Pseudomonas canavaninivorans</name>
    <dbReference type="NCBI Taxonomy" id="2842348"/>
    <lineage>
        <taxon>Bacteria</taxon>
        <taxon>Pseudomonadati</taxon>
        <taxon>Pseudomonadota</taxon>
        <taxon>Gammaproteobacteria</taxon>
        <taxon>Pseudomonadales</taxon>
        <taxon>Pseudomonadaceae</taxon>
        <taxon>Pseudomonas</taxon>
    </lineage>
</organism>
<keyword evidence="2" id="KW-1185">Reference proteome</keyword>
<name>A0ABX8QIL1_PSECO</name>
<dbReference type="RefSeq" id="WP_217861361.1">
    <property type="nucleotide sequence ID" value="NZ_CP077080.1"/>
</dbReference>
<protein>
    <submittedName>
        <fullName evidence="1">Uncharacterized protein</fullName>
    </submittedName>
</protein>
<dbReference type="Proteomes" id="UP000824066">
    <property type="component" value="Chromosome"/>
</dbReference>
<sequence>MKSVSDIEDVDSEVGKKYTIRAQDGTLWADLEVRCWWSSESKFYAQPLRYKARSNSRNSGNAELRLKSVNEGGWSSLIGDKGIQDGAWHDMSGSTHAATGNGISAVVNFHWIYDINDGPDRDLYGAVEVRYVAPPRITKPASGLVVLPGQALSFEGTGTNTAKVTVYHADSGEALSEPVDVKGGIWAAPLIKPLLSGANRITAKQVLDGMPSDEAASVTVTLLTKPVILKPKPDTTVGRWPAFSGTGVPGAKLQLHVSGTGEIVPHLDRLVDKFGEFSISRLTNILATGNHSFTAKQTLNGQESGWAENIAIKVVSSTPPEITDPPAGSVQDRNFWLKGIKGRLGFSVKVFRDGGEDLFGTNLTILDDWTCAVIIPAGPVSVVAILANSQEETDRSPARAFKIRPPKLSGISTYPSNTTIKFSGLGYFGATIEITVDSGPTVRPPPLADVKDGEWETTATDWPFGNYRLQAIQKVPDRASGWIESEPYYFYIDVGLPDVSEVSYTPEYRPEFSGKGFNDAMVRLVDVPGGTNKVAPDAQVSGEEWQSLASEVWGPTLRRKIYIKQFLSEEWSPNWVEVEVTIPPLAPGMGDPVDNGLSPNFSGTCWPGATLKLTFNDDGVMHTVIDDDNDGRWAFRRDTPFEPDISHTATLIQTAAEQDSPEIFKVFSVSLPMLKPVITYPGPDDMVGRDVIVRGDNGMAGATMQLHDVQFGRPLGEPKLLTADGEWSIELFGLEFRKYFLRAEQELNGQSSERSDQRVFNVVLLPPEFVKPQPGGNLPRTSELSGRGIPNGRVTVWLQGQADPLRENIFVNSIGDWKTEVTLPIGSTTVRARQIFIDEEDTERTSEYSSWLTYNVVPAPPFIESPATDEHIGSSVVVSGFGIPGDTVTVRLNDASRTALASGPVLEDRTWSVTVTLETPGGAHELLAVAKCEGFESADSPRAVVLGTYLPSIDRPAAGRWVDNPVTFEGRGRAGSGRVVSWYNPELDWAAALGVTAGQWQGEATQTLVSGGQWCRFKQTLTSDADGATVSDWVESGRFDVK</sequence>
<accession>A0ABX8QIL1</accession>
<evidence type="ECO:0000313" key="1">
    <source>
        <dbReference type="EMBL" id="QXI54657.1"/>
    </source>
</evidence>
<evidence type="ECO:0000313" key="2">
    <source>
        <dbReference type="Proteomes" id="UP000824066"/>
    </source>
</evidence>
<proteinExistence type="predicted"/>